<keyword evidence="2" id="KW-1185">Reference proteome</keyword>
<dbReference type="AlphaFoldDB" id="A0A1C0Z4X4"/>
<dbReference type="Proteomes" id="UP000093482">
    <property type="component" value="Unassembled WGS sequence"/>
</dbReference>
<protein>
    <recommendedName>
        <fullName evidence="3">Lipoprotein</fullName>
    </recommendedName>
</protein>
<reference evidence="1 2" key="1">
    <citation type="submission" date="2016-07" db="EMBL/GenBank/DDBJ databases">
        <title>Caryophanon latum genome sequencing.</title>
        <authorList>
            <person name="Verma A."/>
            <person name="Pal Y."/>
            <person name="Krishnamurthi S."/>
        </authorList>
    </citation>
    <scope>NUCLEOTIDE SEQUENCE [LARGE SCALE GENOMIC DNA]</scope>
    <source>
        <strain evidence="1 2">DSM 14151</strain>
    </source>
</reference>
<name>A0A1C0Z4X4_9BACL</name>
<evidence type="ECO:0000313" key="1">
    <source>
        <dbReference type="EMBL" id="OCS94290.1"/>
    </source>
</evidence>
<comment type="caution">
    <text evidence="1">The sequence shown here is derived from an EMBL/GenBank/DDBJ whole genome shotgun (WGS) entry which is preliminary data.</text>
</comment>
<accession>A0A1C0Z4X4</accession>
<evidence type="ECO:0000313" key="2">
    <source>
        <dbReference type="Proteomes" id="UP000093482"/>
    </source>
</evidence>
<dbReference type="PROSITE" id="PS51257">
    <property type="entry name" value="PROKAR_LIPOPROTEIN"/>
    <property type="match status" value="1"/>
</dbReference>
<dbReference type="EMBL" id="MATO01000003">
    <property type="protein sequence ID" value="OCS94290.1"/>
    <property type="molecule type" value="Genomic_DNA"/>
</dbReference>
<proteinExistence type="predicted"/>
<organism evidence="1 2">
    <name type="scientific">Caryophanon latum</name>
    <dbReference type="NCBI Taxonomy" id="33977"/>
    <lineage>
        <taxon>Bacteria</taxon>
        <taxon>Bacillati</taxon>
        <taxon>Bacillota</taxon>
        <taxon>Bacilli</taxon>
        <taxon>Bacillales</taxon>
        <taxon>Caryophanaceae</taxon>
        <taxon>Caryophanon</taxon>
    </lineage>
</organism>
<dbReference type="OrthoDB" id="9835748at2"/>
<dbReference type="RefSeq" id="WP_066461329.1">
    <property type="nucleotide sequence ID" value="NZ_MATO01000003.1"/>
</dbReference>
<sequence>MKRLALALPLLLLAGCTEETKVDSDEAVKKTVEEEVSVTEETPTDIVIEAPTEQQAVAQQEVTEPLQFEEQATTTDAGKHYVDMVAQMSTPNITSYVGQLAVSEEMQWEEMGHPMTQFVTLGATVTSQNGDVQKRLMTGDYIQETNDLRENEKITAYEELSDEYAAYFNEGTMWYRTDPTTMKEQVAVGFYIESIDMLLSHFEQSANRLTTISQTDEAATYVLTLSSEEAAPIVKKLLQKDDYSVLQPFNEIDNTIAFTIAKGDKPLLQQLAITINATTATGVLKHESSMTFVDINEPVNIDRPAGIDSAEVFQAY</sequence>
<evidence type="ECO:0008006" key="3">
    <source>
        <dbReference type="Google" id="ProtNLM"/>
    </source>
</evidence>
<gene>
    <name evidence="1" type="ORF">A6K76_04260</name>
</gene>